<sequence length="217" mass="24327">MRDAPLFLFDVDNTLFDNDRMNRDLDERLRDVLGQHAVQQYRQVYERRRDEAGYADYLGSLQALRIPGVNDAQLVQVSTFLMEYPFPRGVFPGALDVLARARNAVILSDGDVVFQPHKIRAAGLWDAVDGRVMIHVHKEKMLEQVASAHPASRYVMVDDKLRLLAAIKQAWGDKVTTVFVRQGHYAADAQANAGYPPADMTLDHIGQLADADIPGRA</sequence>
<dbReference type="STRING" id="463025.BAU08_04380"/>
<dbReference type="SFLD" id="SFLDS00003">
    <property type="entry name" value="Haloacid_Dehalogenase"/>
    <property type="match status" value="1"/>
</dbReference>
<reference evidence="1 2" key="1">
    <citation type="submission" date="2016-06" db="EMBL/GenBank/DDBJ databases">
        <title>Complete genome sequences of Bordetella bronchialis and Bordetella flabilis.</title>
        <authorList>
            <person name="LiPuma J.J."/>
            <person name="Spilker T."/>
        </authorList>
    </citation>
    <scope>NUCLEOTIDE SEQUENCE [LARGE SCALE GENOMIC DNA]</scope>
    <source>
        <strain evidence="1 2">AU17976</strain>
    </source>
</reference>
<protein>
    <submittedName>
        <fullName evidence="1">Haloacid dehalogenase</fullName>
    </submittedName>
</protein>
<dbReference type="EMBL" id="CP016171">
    <property type="protein sequence ID" value="ANN70667.1"/>
    <property type="molecule type" value="Genomic_DNA"/>
</dbReference>
<dbReference type="InterPro" id="IPR036412">
    <property type="entry name" value="HAD-like_sf"/>
</dbReference>
<gene>
    <name evidence="1" type="ORF">BAU08_04380</name>
</gene>
<dbReference type="SUPFAM" id="SSF56784">
    <property type="entry name" value="HAD-like"/>
    <property type="match status" value="1"/>
</dbReference>
<evidence type="ECO:0000313" key="2">
    <source>
        <dbReference type="Proteomes" id="UP000092213"/>
    </source>
</evidence>
<dbReference type="Gene3D" id="1.10.286.50">
    <property type="match status" value="1"/>
</dbReference>
<evidence type="ECO:0000313" key="1">
    <source>
        <dbReference type="EMBL" id="ANN70667.1"/>
    </source>
</evidence>
<dbReference type="SFLD" id="SFLDG01129">
    <property type="entry name" value="C1.5:_HAD__Beta-PGM__Phosphata"/>
    <property type="match status" value="1"/>
</dbReference>
<dbReference type="InterPro" id="IPR023214">
    <property type="entry name" value="HAD_sf"/>
</dbReference>
<accession>A0A193FSD5</accession>
<organism evidence="1 2">
    <name type="scientific">Bordetella bronchialis</name>
    <dbReference type="NCBI Taxonomy" id="463025"/>
    <lineage>
        <taxon>Bacteria</taxon>
        <taxon>Pseudomonadati</taxon>
        <taxon>Pseudomonadota</taxon>
        <taxon>Betaproteobacteria</taxon>
        <taxon>Burkholderiales</taxon>
        <taxon>Alcaligenaceae</taxon>
        <taxon>Bordetella</taxon>
    </lineage>
</organism>
<proteinExistence type="predicted"/>
<name>A0A193FSD5_9BORD</name>
<dbReference type="Proteomes" id="UP000092213">
    <property type="component" value="Chromosome"/>
</dbReference>
<dbReference type="AlphaFoldDB" id="A0A193FSD5"/>
<dbReference type="RefSeq" id="WP_066668309.1">
    <property type="nucleotide sequence ID" value="NZ_CP016171.1"/>
</dbReference>
<dbReference type="Gene3D" id="3.40.50.1000">
    <property type="entry name" value="HAD superfamily/HAD-like"/>
    <property type="match status" value="1"/>
</dbReference>